<dbReference type="AlphaFoldDB" id="A0A1I6R8B2"/>
<dbReference type="InterPro" id="IPR036291">
    <property type="entry name" value="NAD(P)-bd_dom_sf"/>
</dbReference>
<protein>
    <recommendedName>
        <fullName evidence="5 8">dTDP-glucose 4,6-dehydratase</fullName>
        <ecNumber evidence="4 8">4.2.1.46</ecNumber>
    </recommendedName>
</protein>
<evidence type="ECO:0000313" key="11">
    <source>
        <dbReference type="Proteomes" id="UP000198660"/>
    </source>
</evidence>
<reference evidence="11" key="1">
    <citation type="submission" date="2016-10" db="EMBL/GenBank/DDBJ databases">
        <authorList>
            <person name="Varghese N."/>
            <person name="Submissions S."/>
        </authorList>
    </citation>
    <scope>NUCLEOTIDE SEQUENCE [LARGE SCALE GENOMIC DNA]</scope>
    <source>
        <strain evidence="11">DSM 45789</strain>
    </source>
</reference>
<evidence type="ECO:0000256" key="3">
    <source>
        <dbReference type="ARBA" id="ARBA00008178"/>
    </source>
</evidence>
<dbReference type="EMBL" id="FPAA01000004">
    <property type="protein sequence ID" value="SFS60770.1"/>
    <property type="molecule type" value="Genomic_DNA"/>
</dbReference>
<dbReference type="CDD" id="cd05246">
    <property type="entry name" value="dTDP_GD_SDR_e"/>
    <property type="match status" value="1"/>
</dbReference>
<evidence type="ECO:0000256" key="1">
    <source>
        <dbReference type="ARBA" id="ARBA00001539"/>
    </source>
</evidence>
<evidence type="ECO:0000313" key="10">
    <source>
        <dbReference type="EMBL" id="SFS60770.1"/>
    </source>
</evidence>
<keyword evidence="7 8" id="KW-0456">Lyase</keyword>
<comment type="similarity">
    <text evidence="3 8">Belongs to the NAD(P)-dependent epimerase/dehydratase family. dTDP-glucose dehydratase subfamily.</text>
</comment>
<dbReference type="GO" id="GO:0009225">
    <property type="term" value="P:nucleotide-sugar metabolic process"/>
    <property type="evidence" value="ECO:0007669"/>
    <property type="project" value="InterPro"/>
</dbReference>
<dbReference type="NCBIfam" id="TIGR01181">
    <property type="entry name" value="dTDP_gluc_dehyt"/>
    <property type="match status" value="1"/>
</dbReference>
<proteinExistence type="inferred from homology"/>
<comment type="catalytic activity">
    <reaction evidence="1 8">
        <text>dTDP-alpha-D-glucose = dTDP-4-dehydro-6-deoxy-alpha-D-glucose + H2O</text>
        <dbReference type="Rhea" id="RHEA:17221"/>
        <dbReference type="ChEBI" id="CHEBI:15377"/>
        <dbReference type="ChEBI" id="CHEBI:57477"/>
        <dbReference type="ChEBI" id="CHEBI:57649"/>
        <dbReference type="EC" id="4.2.1.46"/>
    </reaction>
</comment>
<dbReference type="Gene3D" id="3.90.25.10">
    <property type="entry name" value="UDP-galactose 4-epimerase, domain 1"/>
    <property type="match status" value="1"/>
</dbReference>
<dbReference type="PANTHER" id="PTHR43000">
    <property type="entry name" value="DTDP-D-GLUCOSE 4,6-DEHYDRATASE-RELATED"/>
    <property type="match status" value="1"/>
</dbReference>
<dbReference type="Gene3D" id="3.40.50.720">
    <property type="entry name" value="NAD(P)-binding Rossmann-like Domain"/>
    <property type="match status" value="1"/>
</dbReference>
<dbReference type="Proteomes" id="UP000198660">
    <property type="component" value="Unassembled WGS sequence"/>
</dbReference>
<sequence length="322" mass="36424">MRRVLVTGGAGFIGSHYVHHLLSSHSDIEVINADALTYSANLQSLADIELDPRYRFIQVDLANQQEVEELFANPIDEVVHFAAESHVDRSIQGAEAFIRSNILGTYRLLEAIRHAGNLQKMIHISTDEVYGSIMQGRTKEGEALAPGNPYSASKAGSDLLCLAYFNTYQTPVVLTRCTNNYGPWQHPEKFIPKSILHALENQPLPLYGTGTQERDWIHVTDHCMGVDRVREAGRVGEVYHIGAEQPVSNRWIAENILDQLGKPHSLIQHTKDRLGHDYRYSLQTTKMREELGWEPLISLEQGLKETVAWYRQRWERGEGNAS</sequence>
<dbReference type="SUPFAM" id="SSF51735">
    <property type="entry name" value="NAD(P)-binding Rossmann-fold domains"/>
    <property type="match status" value="1"/>
</dbReference>
<feature type="domain" description="NAD(P)-binding" evidence="9">
    <location>
        <begin position="5"/>
        <end position="306"/>
    </location>
</feature>
<accession>A0A1I6R8B2</accession>
<dbReference type="InterPro" id="IPR016040">
    <property type="entry name" value="NAD(P)-bd_dom"/>
</dbReference>
<dbReference type="OrthoDB" id="9811743at2"/>
<gene>
    <name evidence="10" type="ORF">SAMN05444972_104234</name>
</gene>
<dbReference type="EC" id="4.2.1.46" evidence="4 8"/>
<evidence type="ECO:0000256" key="7">
    <source>
        <dbReference type="ARBA" id="ARBA00023239"/>
    </source>
</evidence>
<dbReference type="FunFam" id="3.40.50.720:FF:000304">
    <property type="entry name" value="UDP-glucose 4,6-dehydratase"/>
    <property type="match status" value="1"/>
</dbReference>
<dbReference type="RefSeq" id="WP_091836002.1">
    <property type="nucleotide sequence ID" value="NZ_FPAA01000004.1"/>
</dbReference>
<keyword evidence="11" id="KW-1185">Reference proteome</keyword>
<name>A0A1I6R8B2_9BACL</name>
<organism evidence="10 11">
    <name type="scientific">Marininema halotolerans</name>
    <dbReference type="NCBI Taxonomy" id="1155944"/>
    <lineage>
        <taxon>Bacteria</taxon>
        <taxon>Bacillati</taxon>
        <taxon>Bacillota</taxon>
        <taxon>Bacilli</taxon>
        <taxon>Bacillales</taxon>
        <taxon>Thermoactinomycetaceae</taxon>
        <taxon>Marininema</taxon>
    </lineage>
</organism>
<evidence type="ECO:0000256" key="6">
    <source>
        <dbReference type="ARBA" id="ARBA00023027"/>
    </source>
</evidence>
<dbReference type="GO" id="GO:0008460">
    <property type="term" value="F:dTDP-glucose 4,6-dehydratase activity"/>
    <property type="evidence" value="ECO:0007669"/>
    <property type="project" value="UniProtKB-EC"/>
</dbReference>
<evidence type="ECO:0000256" key="5">
    <source>
        <dbReference type="ARBA" id="ARBA00016977"/>
    </source>
</evidence>
<dbReference type="Pfam" id="PF16363">
    <property type="entry name" value="GDP_Man_Dehyd"/>
    <property type="match status" value="1"/>
</dbReference>
<keyword evidence="6" id="KW-0520">NAD</keyword>
<evidence type="ECO:0000256" key="4">
    <source>
        <dbReference type="ARBA" id="ARBA00011990"/>
    </source>
</evidence>
<evidence type="ECO:0000256" key="2">
    <source>
        <dbReference type="ARBA" id="ARBA00001911"/>
    </source>
</evidence>
<evidence type="ECO:0000256" key="8">
    <source>
        <dbReference type="RuleBase" id="RU004473"/>
    </source>
</evidence>
<comment type="cofactor">
    <cofactor evidence="2 8">
        <name>NAD(+)</name>
        <dbReference type="ChEBI" id="CHEBI:57540"/>
    </cofactor>
</comment>
<evidence type="ECO:0000259" key="9">
    <source>
        <dbReference type="Pfam" id="PF16363"/>
    </source>
</evidence>
<dbReference type="InterPro" id="IPR005888">
    <property type="entry name" value="dTDP_Gluc_deHydtase"/>
</dbReference>